<dbReference type="OrthoDB" id="1935723at2"/>
<reference evidence="1 2" key="1">
    <citation type="journal article" date="2015" name="Biotechnol. Bioeng.">
        <title>Genome sequence and phenotypic characterization of Caulobacter segnis.</title>
        <authorList>
            <person name="Patel S."/>
            <person name="Fletcher B."/>
            <person name="Scott D.C."/>
            <person name="Ely B."/>
        </authorList>
    </citation>
    <scope>NUCLEOTIDE SEQUENCE [LARGE SCALE GENOMIC DNA]</scope>
    <source>
        <strain evidence="1 2">ERI-2</strain>
    </source>
</reference>
<evidence type="ECO:0000313" key="2">
    <source>
        <dbReference type="Proteomes" id="UP000077407"/>
    </source>
</evidence>
<protein>
    <recommendedName>
        <fullName evidence="3">Rubrerythrin diiron-binding domain-containing protein</fullName>
    </recommendedName>
</protein>
<evidence type="ECO:0000313" key="1">
    <source>
        <dbReference type="EMBL" id="OAA90363.1"/>
    </source>
</evidence>
<dbReference type="AlphaFoldDB" id="A0A168R904"/>
<dbReference type="Proteomes" id="UP000077407">
    <property type="component" value="Unassembled WGS sequence"/>
</dbReference>
<comment type="caution">
    <text evidence="1">The sequence shown here is derived from an EMBL/GenBank/DDBJ whole genome shotgun (WGS) entry which is preliminary data.</text>
</comment>
<organism evidence="1 2">
    <name type="scientific">Clostridium ljungdahlii</name>
    <dbReference type="NCBI Taxonomy" id="1538"/>
    <lineage>
        <taxon>Bacteria</taxon>
        <taxon>Bacillati</taxon>
        <taxon>Bacillota</taxon>
        <taxon>Clostridia</taxon>
        <taxon>Eubacteriales</taxon>
        <taxon>Clostridiaceae</taxon>
        <taxon>Clostridium</taxon>
    </lineage>
</organism>
<evidence type="ECO:0008006" key="3">
    <source>
        <dbReference type="Google" id="ProtNLM"/>
    </source>
</evidence>
<dbReference type="RefSeq" id="WP_063554819.1">
    <property type="nucleotide sequence ID" value="NZ_LITT01000011.1"/>
</dbReference>
<gene>
    <name evidence="1" type="ORF">WY13_01266</name>
</gene>
<name>A0A168R904_9CLOT</name>
<dbReference type="EMBL" id="LITT01000011">
    <property type="protein sequence ID" value="OAA90363.1"/>
    <property type="molecule type" value="Genomic_DNA"/>
</dbReference>
<proteinExistence type="predicted"/>
<sequence>MGYNIIDIINKSINIAVRRKVEYEDIGKKCNKQSIKIMSVVLMKQLDKNIEYYEKLKKVISGMEFEEIDFVIYDKISFLIDEFNRKVYKPDINNVRDYLKFFLGLEKDVYSLLVDVQGRFVKNTSDVSTKTYTILSHIINNKANHISTLEKMLK</sequence>
<dbReference type="PATRIC" id="fig|1538.10.peg.168"/>
<accession>A0A168R904</accession>